<proteinExistence type="predicted"/>
<dbReference type="InterPro" id="IPR004013">
    <property type="entry name" value="PHP_dom"/>
</dbReference>
<evidence type="ECO:0000259" key="1">
    <source>
        <dbReference type="SMART" id="SM00481"/>
    </source>
</evidence>
<sequence>MFCEYDLHSHSTASDGTLSPGDLVNRAANAGVRVLALTDHDTTAGIEEALSAASSCGLVLIPGVEISVTWNKHTVHIIGLNVDHDNRTLQLGLRELRRFRDWRAKEIAERLEKAGIAGAYEGALAHSNGTLVSRTHFARYLVEQGLASDERRVFKHYLVKGKPGFVPGQWAELAQAVEWIHDAGGVSVVAHPARYKMTRSKLRRLFNEFAELGGEAIEVVSGSHSRDDYFTMAKHAGDFGLQASAGSDFHSPDNPWIEFGQLPLLPDNCRPIWSDWMIETATSNIRKAV</sequence>
<evidence type="ECO:0000313" key="2">
    <source>
        <dbReference type="EMBL" id="ODJ85767.1"/>
    </source>
</evidence>
<gene>
    <name evidence="2" type="ORF">CODIS_40040</name>
</gene>
<dbReference type="CDD" id="cd07438">
    <property type="entry name" value="PHP_HisPPase_AMP"/>
    <property type="match status" value="1"/>
</dbReference>
<dbReference type="SMART" id="SM00481">
    <property type="entry name" value="POLIIIAc"/>
    <property type="match status" value="1"/>
</dbReference>
<reference evidence="2 3" key="1">
    <citation type="submission" date="2016-06" db="EMBL/GenBank/DDBJ databases">
        <title>Genome sequence of endosymbiont of Candidatus Endolucinida thiodiazotropha.</title>
        <authorList>
            <person name="Poehlein A."/>
            <person name="Koenig S."/>
            <person name="Heiden S.E."/>
            <person name="Thuermer A."/>
            <person name="Voget S."/>
            <person name="Daniel R."/>
            <person name="Markert S."/>
            <person name="Gros O."/>
            <person name="Schweder T."/>
        </authorList>
    </citation>
    <scope>NUCLEOTIDE SEQUENCE [LARGE SCALE GENOMIC DNA]</scope>
    <source>
        <strain evidence="2 3">COS</strain>
    </source>
</reference>
<evidence type="ECO:0000313" key="3">
    <source>
        <dbReference type="Proteomes" id="UP000094769"/>
    </source>
</evidence>
<dbReference type="GO" id="GO:0004534">
    <property type="term" value="F:5'-3' RNA exonuclease activity"/>
    <property type="evidence" value="ECO:0007669"/>
    <property type="project" value="TreeGrafter"/>
</dbReference>
<dbReference type="Pfam" id="PF02811">
    <property type="entry name" value="PHP"/>
    <property type="match status" value="1"/>
</dbReference>
<comment type="caution">
    <text evidence="2">The sequence shown here is derived from an EMBL/GenBank/DDBJ whole genome shotgun (WGS) entry which is preliminary data.</text>
</comment>
<dbReference type="Gene3D" id="3.20.20.140">
    <property type="entry name" value="Metal-dependent hydrolases"/>
    <property type="match status" value="1"/>
</dbReference>
<dbReference type="RefSeq" id="WP_069128317.1">
    <property type="nucleotide sequence ID" value="NZ_MARB01000036.1"/>
</dbReference>
<dbReference type="AlphaFoldDB" id="A0A7Z1ADF5"/>
<dbReference type="PANTHER" id="PTHR42924:SF3">
    <property type="entry name" value="POLYMERASE_HISTIDINOL PHOSPHATASE N-TERMINAL DOMAIN-CONTAINING PROTEIN"/>
    <property type="match status" value="1"/>
</dbReference>
<protein>
    <recommendedName>
        <fullName evidence="1">Polymerase/histidinol phosphatase N-terminal domain-containing protein</fullName>
    </recommendedName>
</protein>
<dbReference type="InterPro" id="IPR052018">
    <property type="entry name" value="PHP_domain"/>
</dbReference>
<dbReference type="InterPro" id="IPR016195">
    <property type="entry name" value="Pol/histidinol_Pase-like"/>
</dbReference>
<name>A0A7Z1ADF5_9GAMM</name>
<feature type="domain" description="Polymerase/histidinol phosphatase N-terminal" evidence="1">
    <location>
        <begin position="5"/>
        <end position="70"/>
    </location>
</feature>
<dbReference type="OrthoDB" id="9804333at2"/>
<keyword evidence="3" id="KW-1185">Reference proteome</keyword>
<dbReference type="InterPro" id="IPR003141">
    <property type="entry name" value="Pol/His_phosphatase_N"/>
</dbReference>
<dbReference type="GO" id="GO:0035312">
    <property type="term" value="F:5'-3' DNA exonuclease activity"/>
    <property type="evidence" value="ECO:0007669"/>
    <property type="project" value="TreeGrafter"/>
</dbReference>
<dbReference type="EMBL" id="MARB01000036">
    <property type="protein sequence ID" value="ODJ85767.1"/>
    <property type="molecule type" value="Genomic_DNA"/>
</dbReference>
<organism evidence="2 3">
    <name type="scientific">Candidatus Thiodiazotropha endolucinida</name>
    <dbReference type="NCBI Taxonomy" id="1655433"/>
    <lineage>
        <taxon>Bacteria</taxon>
        <taxon>Pseudomonadati</taxon>
        <taxon>Pseudomonadota</taxon>
        <taxon>Gammaproteobacteria</taxon>
        <taxon>Chromatiales</taxon>
        <taxon>Sedimenticolaceae</taxon>
        <taxon>Candidatus Thiodiazotropha</taxon>
    </lineage>
</organism>
<dbReference type="PANTHER" id="PTHR42924">
    <property type="entry name" value="EXONUCLEASE"/>
    <property type="match status" value="1"/>
</dbReference>
<dbReference type="Gene3D" id="1.10.150.650">
    <property type="match status" value="1"/>
</dbReference>
<dbReference type="Proteomes" id="UP000094769">
    <property type="component" value="Unassembled WGS sequence"/>
</dbReference>
<dbReference type="SUPFAM" id="SSF89550">
    <property type="entry name" value="PHP domain-like"/>
    <property type="match status" value="1"/>
</dbReference>
<accession>A0A7Z1ADF5</accession>